<reference evidence="3 4" key="1">
    <citation type="submission" date="2019-11" db="EMBL/GenBank/DDBJ databases">
        <title>Comparative genomics of hydrocarbon-degrading Desulfosarcina strains.</title>
        <authorList>
            <person name="Watanabe M."/>
            <person name="Kojima H."/>
            <person name="Fukui M."/>
        </authorList>
    </citation>
    <scope>NUCLEOTIDE SEQUENCE [LARGE SCALE GENOMIC DNA]</scope>
    <source>
        <strain evidence="3 4">PP31</strain>
    </source>
</reference>
<dbReference type="Gene3D" id="3.90.1570.30">
    <property type="match status" value="1"/>
</dbReference>
<dbReference type="InterPro" id="IPR050742">
    <property type="entry name" value="Helicase_Restrict-Modif_Enz"/>
</dbReference>
<organism evidence="3 4">
    <name type="scientific">Desulfosarcina widdelii</name>
    <dbReference type="NCBI Taxonomy" id="947919"/>
    <lineage>
        <taxon>Bacteria</taxon>
        <taxon>Pseudomonadati</taxon>
        <taxon>Thermodesulfobacteriota</taxon>
        <taxon>Desulfobacteria</taxon>
        <taxon>Desulfobacterales</taxon>
        <taxon>Desulfosarcinaceae</taxon>
        <taxon>Desulfosarcina</taxon>
    </lineage>
</organism>
<dbReference type="InterPro" id="IPR025285">
    <property type="entry name" value="DUF4145"/>
</dbReference>
<keyword evidence="3" id="KW-0255">Endonuclease</keyword>
<dbReference type="InterPro" id="IPR001650">
    <property type="entry name" value="Helicase_C-like"/>
</dbReference>
<dbReference type="PROSITE" id="PS51192">
    <property type="entry name" value="HELICASE_ATP_BIND_1"/>
    <property type="match status" value="1"/>
</dbReference>
<feature type="domain" description="Helicase ATP-binding" evidence="2">
    <location>
        <begin position="378"/>
        <end position="529"/>
    </location>
</feature>
<keyword evidence="3" id="KW-0540">Nuclease</keyword>
<dbReference type="GO" id="GO:0005524">
    <property type="term" value="F:ATP binding"/>
    <property type="evidence" value="ECO:0007669"/>
    <property type="project" value="UniProtKB-KW"/>
</dbReference>
<protein>
    <submittedName>
        <fullName evidence="3">Restriction endonuclease subunit R</fullName>
    </submittedName>
</protein>
<dbReference type="GO" id="GO:0009035">
    <property type="term" value="F:type I site-specific deoxyribonuclease activity"/>
    <property type="evidence" value="ECO:0007669"/>
    <property type="project" value="UniProtKB-EC"/>
</dbReference>
<evidence type="ECO:0000313" key="4">
    <source>
        <dbReference type="Proteomes" id="UP000427769"/>
    </source>
</evidence>
<feature type="coiled-coil region" evidence="1">
    <location>
        <begin position="863"/>
        <end position="911"/>
    </location>
</feature>
<dbReference type="Proteomes" id="UP000427769">
    <property type="component" value="Chromosome"/>
</dbReference>
<evidence type="ECO:0000256" key="1">
    <source>
        <dbReference type="SAM" id="Coils"/>
    </source>
</evidence>
<evidence type="ECO:0000259" key="2">
    <source>
        <dbReference type="PROSITE" id="PS51192"/>
    </source>
</evidence>
<dbReference type="PANTHER" id="PTHR47396:SF1">
    <property type="entry name" value="ATP-DEPENDENT HELICASE IRC3-RELATED"/>
    <property type="match status" value="1"/>
</dbReference>
<dbReference type="PANTHER" id="PTHR47396">
    <property type="entry name" value="TYPE I RESTRICTION ENZYME ECOKI R PROTEIN"/>
    <property type="match status" value="1"/>
</dbReference>
<dbReference type="InterPro" id="IPR006935">
    <property type="entry name" value="Helicase/UvrB_N"/>
</dbReference>
<dbReference type="Gene3D" id="3.40.50.300">
    <property type="entry name" value="P-loop containing nucleotide triphosphate hydrolases"/>
    <property type="match status" value="2"/>
</dbReference>
<dbReference type="GO" id="GO:0003677">
    <property type="term" value="F:DNA binding"/>
    <property type="evidence" value="ECO:0007669"/>
    <property type="project" value="UniProtKB-KW"/>
</dbReference>
<dbReference type="EMBL" id="AP021875">
    <property type="protein sequence ID" value="BBO78280.1"/>
    <property type="molecule type" value="Genomic_DNA"/>
</dbReference>
<dbReference type="GO" id="GO:0005829">
    <property type="term" value="C:cytosol"/>
    <property type="evidence" value="ECO:0007669"/>
    <property type="project" value="TreeGrafter"/>
</dbReference>
<dbReference type="InterPro" id="IPR013670">
    <property type="entry name" value="EcoEI_R_C_dom"/>
</dbReference>
<evidence type="ECO:0000313" key="3">
    <source>
        <dbReference type="EMBL" id="BBO78280.1"/>
    </source>
</evidence>
<dbReference type="InterPro" id="IPR027417">
    <property type="entry name" value="P-loop_NTPase"/>
</dbReference>
<dbReference type="Pfam" id="PF04851">
    <property type="entry name" value="ResIII"/>
    <property type="match status" value="1"/>
</dbReference>
<dbReference type="Pfam" id="PF08463">
    <property type="entry name" value="EcoEI_R_C"/>
    <property type="match status" value="1"/>
</dbReference>
<dbReference type="KEGG" id="dwd:DSCW_56970"/>
<dbReference type="AlphaFoldDB" id="A0A5K7ZBU5"/>
<accession>A0A5K7ZBU5</accession>
<sequence length="1147" mass="131307">MLYTLVMGTILMPSTNFEFMRPNWPELADLCGFAEIYAHTDPASALIKLRSLVENIVQRIYEENQFPKEYNASLNDLMTGDTFRAAVPPVVVQSFHLIRKAGNRAAHGRPVDTDEALKALKDAFDLSRWFFVISGGSRENWPVYQAPMKPDAPDETKRHTLAKNIALQEARLRDVLGELEASRLRAVTAEKKAEELERLLQTGMAAADELAFNEAETRQRLIDAQLMDAGWHVAPDGENTADVSQEEEIKYQPTKTGVGYADYVLWDDDGTPLAVVEAKRTVENAEKGREQAALYADGLEKMYPGARPAIFYTNGHDIYLWDDVQNYPPRKLFGFYSRESLRNLHYQRKNRKPLDTIHASPEIAGRLYQLEAIKRVCERFGSSRRKALIVQATGTGKTRVAIALTDLLIRAAWVKRVLFLCDRKELRKQAKNTFVEFIQEPLTIVSAKTASDRDHRIYLATYPAMNKIFQSFDPGFFNLIIADESHRSIYNRYRGIFRYFDGLQVGLTATPVDFISRNTFRLFGCNDQDPTANYTLATAIAEGYLVPYEVYTHTTRFLRKGIKYRDLTEAQRRELEEDGEDPETFDYDAREVDKQIFNKDTNRMVLRNLMENGIREETGQHPGKTIIFARSHDHAVLLATLFDELYPQYGGKFCRVIDNYDPRAEQLIDYFKASGGGRDDLTVAISVDMLDTGIDVPEIVNLVFAKPVKSKVKFQQMIGRGTRLRPDLFGPGSHKNVFRIFDHWGNFDYFDEVYEEAQQDNHRPLMRQVFESRLQLAEIARSASETAVFENCIELIRRDIDALPDRTIAVREKWKEKKALQNMATLRQFSAATRASLTTAMAPLMQWVDIRGQADIIRFDGLMTDLQTALIQKRANFQRLKERLLSQVAGLRRNLNQVKAKQSVIDQVERESFWESVTAESLETIRLELRGIMQFREKTPPPPKPYPKVIDVKDDGEIHEKRDTFLTENDMAVYRRRVEEALLSLFDTNETLKKIKAGEPVSREDLDALVSLVLTRHPDVDLKLLREFYQGKAYSLEFIIRSIIGMDSAAVRERFENFAKIHADLDARQLQFMRMLQAHISRHGSIELETLYEAPFTTLSAEGIDGVFTDERQVDALIGIIETFQPEASGLAHVPPDYFQGVPKQNI</sequence>
<dbReference type="Pfam" id="PF04313">
    <property type="entry name" value="HSDR_N"/>
    <property type="match status" value="1"/>
</dbReference>
<gene>
    <name evidence="3" type="ORF">DSCW_56970</name>
</gene>
<dbReference type="InterPro" id="IPR007409">
    <property type="entry name" value="Restrct_endonuc_type1_HsdR_N"/>
</dbReference>
<dbReference type="GO" id="GO:0009307">
    <property type="term" value="P:DNA restriction-modification system"/>
    <property type="evidence" value="ECO:0007669"/>
    <property type="project" value="UniProtKB-KW"/>
</dbReference>
<dbReference type="Pfam" id="PF13643">
    <property type="entry name" value="DUF4145"/>
    <property type="match status" value="1"/>
</dbReference>
<keyword evidence="1" id="KW-0175">Coiled coil</keyword>
<dbReference type="SMART" id="SM00487">
    <property type="entry name" value="DEXDc"/>
    <property type="match status" value="1"/>
</dbReference>
<dbReference type="InterPro" id="IPR014001">
    <property type="entry name" value="Helicase_ATP-bd"/>
</dbReference>
<dbReference type="REBASE" id="358470">
    <property type="entry name" value="DwiPP31ORF56980P"/>
</dbReference>
<dbReference type="CDD" id="cd18799">
    <property type="entry name" value="SF2_C_EcoAI-like"/>
    <property type="match status" value="1"/>
</dbReference>
<keyword evidence="3" id="KW-0378">Hydrolase</keyword>
<name>A0A5K7ZBU5_9BACT</name>
<dbReference type="Pfam" id="PF00271">
    <property type="entry name" value="Helicase_C"/>
    <property type="match status" value="1"/>
</dbReference>
<keyword evidence="4" id="KW-1185">Reference proteome</keyword>
<dbReference type="CDD" id="cd18032">
    <property type="entry name" value="DEXHc_RE_I_III_res"/>
    <property type="match status" value="1"/>
</dbReference>
<dbReference type="SUPFAM" id="SSF52540">
    <property type="entry name" value="P-loop containing nucleoside triphosphate hydrolases"/>
    <property type="match status" value="2"/>
</dbReference>
<proteinExistence type="predicted"/>